<dbReference type="EMBL" id="JALJOS010000023">
    <property type="protein sequence ID" value="KAK9825711.1"/>
    <property type="molecule type" value="Genomic_DNA"/>
</dbReference>
<dbReference type="SUPFAM" id="SSF52540">
    <property type="entry name" value="P-loop containing nucleoside triphosphate hydrolases"/>
    <property type="match status" value="1"/>
</dbReference>
<keyword evidence="1" id="KW-0732">Signal</keyword>
<sequence>MLAEHRPARGRPVVQLFSVALLALIWPAVVDANLHLRNFTEADILKCQKGASEPPKAQRLTITGLPFSGSVLLQELMAEVLRLSCTTKPFKGHCTIPKVCGTKDSQVACVNYHETGLVGSYAMSNEFLSPGWLSTGPGWPFNYNSRKFVEDCLSIGFPVASLDCKLVPSSRVVEFDSTTQLVLKLHVWPERDEQQQAQDQDFQHLYSSKVKYVHVLRDPRETVLLWANNKTQIDGSAKHRMDETTFKPLTYRAALVQDQFRDAVGWMVWWHYWYATLQARNEQDVLLVHHAELLANPIREIGRVATYLGLCVDDAMLKKVAALIPNPAAPKKGRKDKDAEIVDEAAQYKQFLHELPPKMALMMNRSIYEVMPKHLSKMYLGSHVPKPMPADEDLWEVAVCFWGLTRSLWATKDSLRHSIFDPLAQEGYRATTFLHTFRVEQENGATVFWEQYKWLRPDHVVVESIAAVDQDPDTPELDLIKKAGDPFGNAFKSLTNVRLALHSLNAVTALWADHPASFDVVLYTRSDVWYFNQLSMTELQQVFNSSKIIYTPDFDAWTGVNDRFAFGHPAAMHTYGSRLKLVKEYVQHSPLHAESFLKYALDSKQLEVRPSSVRFTRVRASGEIWSLPEHPTAADFSDGVLHGSHTPNKKFQRNVQGMLELVPL</sequence>
<gene>
    <name evidence="3" type="ORF">WJX74_000579</name>
</gene>
<dbReference type="AlphaFoldDB" id="A0AAW1QX00"/>
<reference evidence="3 4" key="1">
    <citation type="journal article" date="2024" name="Nat. Commun.">
        <title>Phylogenomics reveals the evolutionary origins of lichenization in chlorophyte algae.</title>
        <authorList>
            <person name="Puginier C."/>
            <person name="Libourel C."/>
            <person name="Otte J."/>
            <person name="Skaloud P."/>
            <person name="Haon M."/>
            <person name="Grisel S."/>
            <person name="Petersen M."/>
            <person name="Berrin J.G."/>
            <person name="Delaux P.M."/>
            <person name="Dal Grande F."/>
            <person name="Keller J."/>
        </authorList>
    </citation>
    <scope>NUCLEOTIDE SEQUENCE [LARGE SCALE GENOMIC DNA]</scope>
    <source>
        <strain evidence="3 4">SAG 2145</strain>
    </source>
</reference>
<feature type="domain" description="Sulfotransferase" evidence="2">
    <location>
        <begin position="204"/>
        <end position="319"/>
    </location>
</feature>
<comment type="caution">
    <text evidence="3">The sequence shown here is derived from an EMBL/GenBank/DDBJ whole genome shotgun (WGS) entry which is preliminary data.</text>
</comment>
<dbReference type="GO" id="GO:0008146">
    <property type="term" value="F:sulfotransferase activity"/>
    <property type="evidence" value="ECO:0007669"/>
    <property type="project" value="InterPro"/>
</dbReference>
<feature type="signal peptide" evidence="1">
    <location>
        <begin position="1"/>
        <end position="32"/>
    </location>
</feature>
<accession>A0AAW1QX00</accession>
<keyword evidence="4" id="KW-1185">Reference proteome</keyword>
<dbReference type="Gene3D" id="3.40.50.300">
    <property type="entry name" value="P-loop containing nucleotide triphosphate hydrolases"/>
    <property type="match status" value="1"/>
</dbReference>
<evidence type="ECO:0000256" key="1">
    <source>
        <dbReference type="SAM" id="SignalP"/>
    </source>
</evidence>
<dbReference type="InterPro" id="IPR027417">
    <property type="entry name" value="P-loop_NTPase"/>
</dbReference>
<evidence type="ECO:0000313" key="3">
    <source>
        <dbReference type="EMBL" id="KAK9825711.1"/>
    </source>
</evidence>
<proteinExistence type="predicted"/>
<protein>
    <recommendedName>
        <fullName evidence="2">Sulfotransferase domain-containing protein</fullName>
    </recommendedName>
</protein>
<dbReference type="InterPro" id="IPR000863">
    <property type="entry name" value="Sulfotransferase_dom"/>
</dbReference>
<evidence type="ECO:0000259" key="2">
    <source>
        <dbReference type="Pfam" id="PF00685"/>
    </source>
</evidence>
<name>A0AAW1QX00_9CHLO</name>
<feature type="chain" id="PRO_5043643243" description="Sulfotransferase domain-containing protein" evidence="1">
    <location>
        <begin position="33"/>
        <end position="664"/>
    </location>
</feature>
<evidence type="ECO:0000313" key="4">
    <source>
        <dbReference type="Proteomes" id="UP001438707"/>
    </source>
</evidence>
<dbReference type="Proteomes" id="UP001438707">
    <property type="component" value="Unassembled WGS sequence"/>
</dbReference>
<organism evidence="3 4">
    <name type="scientific">Apatococcus lobatus</name>
    <dbReference type="NCBI Taxonomy" id="904363"/>
    <lineage>
        <taxon>Eukaryota</taxon>
        <taxon>Viridiplantae</taxon>
        <taxon>Chlorophyta</taxon>
        <taxon>core chlorophytes</taxon>
        <taxon>Trebouxiophyceae</taxon>
        <taxon>Chlorellales</taxon>
        <taxon>Chlorellaceae</taxon>
        <taxon>Apatococcus</taxon>
    </lineage>
</organism>
<dbReference type="Pfam" id="PF00685">
    <property type="entry name" value="Sulfotransfer_1"/>
    <property type="match status" value="1"/>
</dbReference>